<accession>A0AB38A6S3</accession>
<gene>
    <name evidence="4" type="ORF">SAMN04489746_0968</name>
</gene>
<dbReference type="NCBIfam" id="TIGR00103">
    <property type="entry name" value="DNA_YbaB_EbfC"/>
    <property type="match status" value="1"/>
</dbReference>
<dbReference type="Proteomes" id="UP000183687">
    <property type="component" value="Unassembled WGS sequence"/>
</dbReference>
<reference evidence="4 5" key="1">
    <citation type="submission" date="2016-10" db="EMBL/GenBank/DDBJ databases">
        <authorList>
            <person name="Varghese N."/>
            <person name="Submissions S."/>
        </authorList>
    </citation>
    <scope>NUCLEOTIDE SEQUENCE [LARGE SCALE GENOMIC DNA]</scope>
    <source>
        <strain evidence="4 5">DSM 20586</strain>
    </source>
</reference>
<evidence type="ECO:0000256" key="2">
    <source>
        <dbReference type="HAMAP-Rule" id="MF_00274"/>
    </source>
</evidence>
<dbReference type="Gene3D" id="3.30.1310.10">
    <property type="entry name" value="Nucleoid-associated protein YbaB-like domain"/>
    <property type="match status" value="1"/>
</dbReference>
<dbReference type="PIRSF" id="PIRSF004555">
    <property type="entry name" value="UCP004555"/>
    <property type="match status" value="1"/>
</dbReference>
<dbReference type="SUPFAM" id="SSF82607">
    <property type="entry name" value="YbaB-like"/>
    <property type="match status" value="1"/>
</dbReference>
<keyword evidence="1 2" id="KW-0238">DNA-binding</keyword>
<organism evidence="4 5">
    <name type="scientific">Atopobium minutum</name>
    <dbReference type="NCBI Taxonomy" id="1381"/>
    <lineage>
        <taxon>Bacteria</taxon>
        <taxon>Bacillati</taxon>
        <taxon>Actinomycetota</taxon>
        <taxon>Coriobacteriia</taxon>
        <taxon>Coriobacteriales</taxon>
        <taxon>Atopobiaceae</taxon>
        <taxon>Atopobium</taxon>
    </lineage>
</organism>
<dbReference type="InterPro" id="IPR004401">
    <property type="entry name" value="YbaB/EbfC"/>
</dbReference>
<dbReference type="InterPro" id="IPR036894">
    <property type="entry name" value="YbaB-like_sf"/>
</dbReference>
<evidence type="ECO:0000313" key="5">
    <source>
        <dbReference type="Proteomes" id="UP000183687"/>
    </source>
</evidence>
<dbReference type="AlphaFoldDB" id="A0AB38A6S3"/>
<proteinExistence type="inferred from homology"/>
<comment type="subunit">
    <text evidence="2">Homodimer.</text>
</comment>
<dbReference type="Pfam" id="PF02575">
    <property type="entry name" value="YbaB_DNA_bd"/>
    <property type="match status" value="1"/>
</dbReference>
<comment type="function">
    <text evidence="2">Binds to DNA and alters its conformation. May be involved in regulation of gene expression, nucleoid organization and DNA protection.</text>
</comment>
<evidence type="ECO:0000313" key="4">
    <source>
        <dbReference type="EMBL" id="SEB73375.1"/>
    </source>
</evidence>
<keyword evidence="2" id="KW-0963">Cytoplasm</keyword>
<dbReference type="GO" id="GO:0003677">
    <property type="term" value="F:DNA binding"/>
    <property type="evidence" value="ECO:0007669"/>
    <property type="project" value="UniProtKB-UniRule"/>
</dbReference>
<evidence type="ECO:0000256" key="3">
    <source>
        <dbReference type="SAM" id="MobiDB-lite"/>
    </source>
</evidence>
<comment type="similarity">
    <text evidence="2">Belongs to the YbaB/EbfC family.</text>
</comment>
<comment type="caution">
    <text evidence="4">The sequence shown here is derived from an EMBL/GenBank/DDBJ whole genome shotgun (WGS) entry which is preliminary data.</text>
</comment>
<dbReference type="HAMAP" id="MF_00274">
    <property type="entry name" value="DNA_YbaB_EbfC"/>
    <property type="match status" value="1"/>
</dbReference>
<protein>
    <recommendedName>
        <fullName evidence="2">Nucleoid-associated protein SAMN04489746_0968</fullName>
    </recommendedName>
</protein>
<dbReference type="RefSeq" id="WP_002562872.1">
    <property type="nucleotide sequence ID" value="NZ_FNSH01000001.1"/>
</dbReference>
<dbReference type="PANTHER" id="PTHR33449">
    <property type="entry name" value="NUCLEOID-ASSOCIATED PROTEIN YBAB"/>
    <property type="match status" value="1"/>
</dbReference>
<sequence>MGMNMAQMMKQARKMQEQLAQAEEALKDAEVSSSAGGGMVKVSATGNMRITSIQIDPQAVDPDDVELLQDMVMAAVNDALNSAQELASQQMGAITGGLNIPGLM</sequence>
<evidence type="ECO:0000256" key="1">
    <source>
        <dbReference type="ARBA" id="ARBA00023125"/>
    </source>
</evidence>
<dbReference type="GO" id="GO:0005829">
    <property type="term" value="C:cytosol"/>
    <property type="evidence" value="ECO:0007669"/>
    <property type="project" value="TreeGrafter"/>
</dbReference>
<dbReference type="EMBL" id="FNSH01000001">
    <property type="protein sequence ID" value="SEB73375.1"/>
    <property type="molecule type" value="Genomic_DNA"/>
</dbReference>
<comment type="subcellular location">
    <subcellularLocation>
        <location evidence="2">Cytoplasm</location>
        <location evidence="2">Nucleoid</location>
    </subcellularLocation>
</comment>
<dbReference type="PANTHER" id="PTHR33449:SF1">
    <property type="entry name" value="NUCLEOID-ASSOCIATED PROTEIN YBAB"/>
    <property type="match status" value="1"/>
</dbReference>
<feature type="region of interest" description="Disordered" evidence="3">
    <location>
        <begin position="1"/>
        <end position="21"/>
    </location>
</feature>
<dbReference type="GO" id="GO:0043590">
    <property type="term" value="C:bacterial nucleoid"/>
    <property type="evidence" value="ECO:0007669"/>
    <property type="project" value="UniProtKB-UniRule"/>
</dbReference>
<name>A0AB38A6S3_9ACTN</name>
<feature type="compositionally biased region" description="Low complexity" evidence="3">
    <location>
        <begin position="1"/>
        <end position="10"/>
    </location>
</feature>